<dbReference type="OrthoDB" id="441775at2759"/>
<evidence type="ECO:0000313" key="1">
    <source>
        <dbReference type="EMBL" id="KAF4665012.1"/>
    </source>
</evidence>
<protein>
    <submittedName>
        <fullName evidence="1">Uncharacterized protein</fullName>
    </submittedName>
</protein>
<keyword evidence="2" id="KW-1185">Reference proteome</keyword>
<reference evidence="1 2" key="1">
    <citation type="submission" date="2020-04" db="EMBL/GenBank/DDBJ databases">
        <title>Perkinsus chesapeaki whole genome sequence.</title>
        <authorList>
            <person name="Bogema D.R."/>
        </authorList>
    </citation>
    <scope>NUCLEOTIDE SEQUENCE [LARGE SCALE GENOMIC DNA]</scope>
    <source>
        <strain evidence="1">ATCC PRA-425</strain>
    </source>
</reference>
<dbReference type="Proteomes" id="UP000591131">
    <property type="component" value="Unassembled WGS sequence"/>
</dbReference>
<dbReference type="EMBL" id="JAAPAO010000273">
    <property type="protein sequence ID" value="KAF4665012.1"/>
    <property type="molecule type" value="Genomic_DNA"/>
</dbReference>
<sequence length="483" mass="54684">MRSSLLRRFAVRPSAPGRVVQNSESLVQELRAGTVTKGLRGRPTPQKANELVHQAWRSWKDPNEVARALRALVGTCRDEGSAPDPAVCLDMLAYLEEHITIMTDLPGLVHSVGFISTPVGVLEDPKLSAARDRFLETAFERLKRRHGNQWKRMDMPLVAAVKNYRPQYHNFIMAVLDTAARELTLEFERQHSNLADSLTRLPVFLHAYSMTKEKGHPILDTTIKIMSDNIDSVPLWVVTRTACHLATILQREPRNESIRAFYWCLRRVECVELAEVASEIFPFYTALWRINEALQEEERNTANQWMKLELDIELVKREDIYYDGFALETLCVLLSETRLDGTALLQLLDGKLVEEDIASLSPPALIQSLRLLVNLPSEASTALQRRLADHISRVQWLSPDAILELSSLFTLDPSLRNRIGDVTAGMVRAAARELYRSISVVDDETLMRICSNLRGAMKGLAGDEMPLVRLLIEEYAVVDKHVD</sequence>
<gene>
    <name evidence="1" type="ORF">FOL47_004831</name>
</gene>
<accession>A0A7J6M0E4</accession>
<organism evidence="1 2">
    <name type="scientific">Perkinsus chesapeaki</name>
    <name type="common">Clam parasite</name>
    <name type="synonym">Perkinsus andrewsi</name>
    <dbReference type="NCBI Taxonomy" id="330153"/>
    <lineage>
        <taxon>Eukaryota</taxon>
        <taxon>Sar</taxon>
        <taxon>Alveolata</taxon>
        <taxon>Perkinsozoa</taxon>
        <taxon>Perkinsea</taxon>
        <taxon>Perkinsida</taxon>
        <taxon>Perkinsidae</taxon>
        <taxon>Perkinsus</taxon>
    </lineage>
</organism>
<evidence type="ECO:0000313" key="2">
    <source>
        <dbReference type="Proteomes" id="UP000591131"/>
    </source>
</evidence>
<name>A0A7J6M0E4_PERCH</name>
<comment type="caution">
    <text evidence="1">The sequence shown here is derived from an EMBL/GenBank/DDBJ whole genome shotgun (WGS) entry which is preliminary data.</text>
</comment>
<proteinExistence type="predicted"/>
<dbReference type="AlphaFoldDB" id="A0A7J6M0E4"/>